<accession>A0ABT6KN10</accession>
<sequence length="212" mass="22037">MTIETRATALRAHRKSVGGDLSGRHIRSSWSLPLFAAAAVTSLVVINAVSPDADAVAAEVRAPAAPVPVQELVVAGTYSHTAERDTFTATEVPPPPPPAPAAPVAPAAGVPDPGTAQAIAFSMLQGMGWGQDQFDCLVALWNKESGWNVYAHNASSGAYGIPQALPGDKMASAGADWADNPATQISWGLSYISGRYSTPCGAWEHSQSVGWY</sequence>
<feature type="region of interest" description="Disordered" evidence="1">
    <location>
        <begin position="87"/>
        <end position="107"/>
    </location>
</feature>
<organism evidence="2 3">
    <name type="scientific">Antiquaquibacter oligotrophicus</name>
    <dbReference type="NCBI Taxonomy" id="2880260"/>
    <lineage>
        <taxon>Bacteria</taxon>
        <taxon>Bacillati</taxon>
        <taxon>Actinomycetota</taxon>
        <taxon>Actinomycetes</taxon>
        <taxon>Micrococcales</taxon>
        <taxon>Microbacteriaceae</taxon>
        <taxon>Antiquaquibacter</taxon>
    </lineage>
</organism>
<gene>
    <name evidence="2" type="ORF">M2152_001580</name>
</gene>
<dbReference type="RefSeq" id="WP_322133714.1">
    <property type="nucleotide sequence ID" value="NZ_CP085036.1"/>
</dbReference>
<evidence type="ECO:0000313" key="3">
    <source>
        <dbReference type="Proteomes" id="UP001160142"/>
    </source>
</evidence>
<dbReference type="InterPro" id="IPR023346">
    <property type="entry name" value="Lysozyme-like_dom_sf"/>
</dbReference>
<reference evidence="2 3" key="1">
    <citation type="submission" date="2023-04" db="EMBL/GenBank/DDBJ databases">
        <title>Genome Encyclopedia of Bacteria and Archaea VI: Functional Genomics of Type Strains.</title>
        <authorList>
            <person name="Whitman W."/>
        </authorList>
    </citation>
    <scope>NUCLEOTIDE SEQUENCE [LARGE SCALE GENOMIC DNA]</scope>
    <source>
        <strain evidence="2 3">SG_E_30_P1</strain>
    </source>
</reference>
<evidence type="ECO:0008006" key="4">
    <source>
        <dbReference type="Google" id="ProtNLM"/>
    </source>
</evidence>
<keyword evidence="3" id="KW-1185">Reference proteome</keyword>
<dbReference type="SUPFAM" id="SSF53955">
    <property type="entry name" value="Lysozyme-like"/>
    <property type="match status" value="1"/>
</dbReference>
<comment type="caution">
    <text evidence="2">The sequence shown here is derived from an EMBL/GenBank/DDBJ whole genome shotgun (WGS) entry which is preliminary data.</text>
</comment>
<dbReference type="Proteomes" id="UP001160142">
    <property type="component" value="Unassembled WGS sequence"/>
</dbReference>
<evidence type="ECO:0000313" key="2">
    <source>
        <dbReference type="EMBL" id="MDH6181398.1"/>
    </source>
</evidence>
<dbReference type="EMBL" id="JARXVQ010000001">
    <property type="protein sequence ID" value="MDH6181398.1"/>
    <property type="molecule type" value="Genomic_DNA"/>
</dbReference>
<feature type="compositionally biased region" description="Pro residues" evidence="1">
    <location>
        <begin position="92"/>
        <end position="103"/>
    </location>
</feature>
<evidence type="ECO:0000256" key="1">
    <source>
        <dbReference type="SAM" id="MobiDB-lite"/>
    </source>
</evidence>
<proteinExistence type="predicted"/>
<protein>
    <recommendedName>
        <fullName evidence="4">Transglycosylase-like protein with SLT domain</fullName>
    </recommendedName>
</protein>
<name>A0ABT6KN10_9MICO</name>